<accession>H8GE06</accession>
<organism evidence="1 2">
    <name type="scientific">Saccharomonospora azurea NA-128</name>
    <dbReference type="NCBI Taxonomy" id="882081"/>
    <lineage>
        <taxon>Bacteria</taxon>
        <taxon>Bacillati</taxon>
        <taxon>Actinomycetota</taxon>
        <taxon>Actinomycetes</taxon>
        <taxon>Pseudonocardiales</taxon>
        <taxon>Pseudonocardiaceae</taxon>
        <taxon>Saccharomonospora</taxon>
    </lineage>
</organism>
<dbReference type="SUPFAM" id="SSF55961">
    <property type="entry name" value="Bet v1-like"/>
    <property type="match status" value="1"/>
</dbReference>
<dbReference type="OrthoDB" id="5178774at2"/>
<name>H8GE06_9PSEU</name>
<evidence type="ECO:0008006" key="3">
    <source>
        <dbReference type="Google" id="ProtNLM"/>
    </source>
</evidence>
<reference evidence="1 2" key="1">
    <citation type="journal article" date="2012" name="Stand. Genomic Sci.">
        <title>Genome sequence of the soil bacterium Saccharomonospora azurea type strain (NA-128(T)).</title>
        <authorList>
            <person name="Klenk H.P."/>
            <person name="Held B."/>
            <person name="Lucas S."/>
            <person name="Lapidus A."/>
            <person name="Copeland A."/>
            <person name="Hammon N."/>
            <person name="Pitluck S."/>
            <person name="Goodwin L.A."/>
            <person name="Han C."/>
            <person name="Tapia R."/>
            <person name="Brambilla E.M."/>
            <person name="Potter G."/>
            <person name="Land M."/>
            <person name="Ivanova N."/>
            <person name="Rohde M."/>
            <person name="Goker M."/>
            <person name="Detter J.C."/>
            <person name="Kyrpides N.C."/>
            <person name="Woyke T."/>
        </authorList>
    </citation>
    <scope>NUCLEOTIDE SEQUENCE [LARGE SCALE GENOMIC DNA]</scope>
    <source>
        <strain evidence="1 2">NA-128</strain>
    </source>
</reference>
<sequence>MATRIEHRATFAHSVADAYAAQTDAEALRARLRQVGGERSELRDHEVTEHGARYTLVQGIPADKLPSLIRTLRSGDLSVQRRHVWTREGDSDRATGTITVEVADIPGRITADVELAPGGTGSVQTTRGEVSVPVPLVGGKIERFVVDQVTQLLESEARATEQWLAR</sequence>
<dbReference type="AlphaFoldDB" id="H8GE06"/>
<dbReference type="HOGENOM" id="CLU_104590_0_1_11"/>
<proteinExistence type="predicted"/>
<dbReference type="Proteomes" id="UP000004705">
    <property type="component" value="Chromosome"/>
</dbReference>
<dbReference type="EMBL" id="CM001466">
    <property type="protein sequence ID" value="EHY89921.1"/>
    <property type="molecule type" value="Genomic_DNA"/>
</dbReference>
<keyword evidence="2" id="KW-1185">Reference proteome</keyword>
<protein>
    <recommendedName>
        <fullName evidence="3">DUF2505 domain-containing protein</fullName>
    </recommendedName>
</protein>
<dbReference type="InterPro" id="IPR019639">
    <property type="entry name" value="DUF2505"/>
</dbReference>
<gene>
    <name evidence="1" type="ORF">SacazDRAFT_03038</name>
</gene>
<dbReference type="RefSeq" id="WP_005442985.1">
    <property type="nucleotide sequence ID" value="NZ_CM001466.1"/>
</dbReference>
<evidence type="ECO:0000313" key="1">
    <source>
        <dbReference type="EMBL" id="EHY89921.1"/>
    </source>
</evidence>
<evidence type="ECO:0000313" key="2">
    <source>
        <dbReference type="Proteomes" id="UP000004705"/>
    </source>
</evidence>
<dbReference type="Pfam" id="PF10698">
    <property type="entry name" value="DUF2505"/>
    <property type="match status" value="1"/>
</dbReference>